<dbReference type="OrthoDB" id="255603at2"/>
<name>D2Q3B6_KRIFD</name>
<dbReference type="Pfam" id="PF20434">
    <property type="entry name" value="BD-FAE"/>
    <property type="match status" value="1"/>
</dbReference>
<dbReference type="Gene3D" id="3.40.50.1820">
    <property type="entry name" value="alpha/beta hydrolase"/>
    <property type="match status" value="1"/>
</dbReference>
<reference evidence="3 4" key="2">
    <citation type="journal article" date="2010" name="Stand. Genomic Sci.">
        <title>Complete genome sequence of Kribbella flavida type strain (IFO 14399).</title>
        <authorList>
            <person name="Pukall R."/>
            <person name="Lapidus A."/>
            <person name="Glavina Del Rio T."/>
            <person name="Copeland A."/>
            <person name="Tice H."/>
            <person name="Cheng J.-F."/>
            <person name="Lucas S."/>
            <person name="Chen F."/>
            <person name="Nolan M."/>
            <person name="LaButti K."/>
            <person name="Pati A."/>
            <person name="Ivanova N."/>
            <person name="Mavrommatis K."/>
            <person name="Mikhailova N."/>
            <person name="Pitluck S."/>
            <person name="Bruce D."/>
            <person name="Goodwin L."/>
            <person name="Land M."/>
            <person name="Hauser L."/>
            <person name="Chang Y.-J."/>
            <person name="Jeffries C.D."/>
            <person name="Chen A."/>
            <person name="Palaniappan K."/>
            <person name="Chain P."/>
            <person name="Rohde M."/>
            <person name="Goeker M."/>
            <person name="Bristow J."/>
            <person name="Eisen J.A."/>
            <person name="Markowitz V."/>
            <person name="Hugenholtz P."/>
            <person name="Kyrpides N.C."/>
            <person name="Klenk H.-P."/>
            <person name="Brettin T."/>
        </authorList>
    </citation>
    <scope>NUCLEOTIDE SEQUENCE [LARGE SCALE GENOMIC DNA]</scope>
    <source>
        <strain evidence="4">DSM 17836 / JCM 10339 / NBRC 14399</strain>
    </source>
</reference>
<dbReference type="GO" id="GO:0016787">
    <property type="term" value="F:hydrolase activity"/>
    <property type="evidence" value="ECO:0007669"/>
    <property type="project" value="UniProtKB-KW"/>
</dbReference>
<dbReference type="SUPFAM" id="SSF53474">
    <property type="entry name" value="alpha/beta-Hydrolases"/>
    <property type="match status" value="1"/>
</dbReference>
<evidence type="ECO:0000256" key="1">
    <source>
        <dbReference type="ARBA" id="ARBA00022801"/>
    </source>
</evidence>
<gene>
    <name evidence="3" type="ordered locus">Kfla_5023</name>
</gene>
<dbReference type="KEGG" id="kfl:Kfla_5023"/>
<dbReference type="PROSITE" id="PS51257">
    <property type="entry name" value="PROKAR_LIPOPROTEIN"/>
    <property type="match status" value="1"/>
</dbReference>
<dbReference type="InterPro" id="IPR049492">
    <property type="entry name" value="BD-FAE-like_dom"/>
</dbReference>
<sequence>MITRRSLVRLVLGTAALGGCDDEPLERPAVEVRYGDDPSQVAELHLPSGDRQVPAVVVIHGGFWMSAYGKGLATPLAADLAKHGVAGYAIEYRRVGNGGGWPATCEDVAAAIDALGDQPRIDPAQVVALGHSAGGQLAVWAAGRPAFAAGTPGARPRVVLKGAVAQAGVLDLVKAYDERVGGDAVQRLMGSGPADSRVSYAAASPYEQVPLPVPVALVHGTDDRQVPIEQSRRYSDAVRRAGGQVRLTELPRVGHFELIDPEHDAWVACRDETLRLLG</sequence>
<keyword evidence="1" id="KW-0378">Hydrolase</keyword>
<dbReference type="PANTHER" id="PTHR48081">
    <property type="entry name" value="AB HYDROLASE SUPERFAMILY PROTEIN C4A8.06C"/>
    <property type="match status" value="1"/>
</dbReference>
<dbReference type="PANTHER" id="PTHR48081:SF33">
    <property type="entry name" value="KYNURENINE FORMAMIDASE"/>
    <property type="match status" value="1"/>
</dbReference>
<dbReference type="eggNOG" id="COG1506">
    <property type="taxonomic scope" value="Bacteria"/>
</dbReference>
<evidence type="ECO:0000313" key="3">
    <source>
        <dbReference type="EMBL" id="ADB34039.1"/>
    </source>
</evidence>
<reference evidence="4" key="1">
    <citation type="submission" date="2009-09" db="EMBL/GenBank/DDBJ databases">
        <title>The complete genome of Kribbella flavida DSM 17836.</title>
        <authorList>
            <consortium name="US DOE Joint Genome Institute (JGI-PGF)"/>
            <person name="Lucas S."/>
            <person name="Copeland A."/>
            <person name="Lapidus A."/>
            <person name="Glavina del Rio T."/>
            <person name="Dalin E."/>
            <person name="Tice H."/>
            <person name="Bruce D."/>
            <person name="Goodwin L."/>
            <person name="Pitluck S."/>
            <person name="Kyrpides N."/>
            <person name="Mavromatis K."/>
            <person name="Ivanova N."/>
            <person name="Saunders E."/>
            <person name="Brettin T."/>
            <person name="Detter J.C."/>
            <person name="Han C."/>
            <person name="Larimer F."/>
            <person name="Land M."/>
            <person name="Hauser L."/>
            <person name="Markowitz V."/>
            <person name="Cheng J.-F."/>
            <person name="Hugenholtz P."/>
            <person name="Woyke T."/>
            <person name="Wu D."/>
            <person name="Pukall R."/>
            <person name="Klenk H.-P."/>
            <person name="Eisen J.A."/>
        </authorList>
    </citation>
    <scope>NUCLEOTIDE SEQUENCE [LARGE SCALE GENOMIC DNA]</scope>
    <source>
        <strain evidence="4">DSM 17836 / JCM 10339 / NBRC 14399</strain>
    </source>
</reference>
<keyword evidence="4" id="KW-1185">Reference proteome</keyword>
<proteinExistence type="predicted"/>
<dbReference type="InterPro" id="IPR029058">
    <property type="entry name" value="AB_hydrolase_fold"/>
</dbReference>
<dbReference type="HOGENOM" id="CLU_012494_10_1_11"/>
<evidence type="ECO:0000259" key="2">
    <source>
        <dbReference type="Pfam" id="PF20434"/>
    </source>
</evidence>
<protein>
    <recommendedName>
        <fullName evidence="2">BD-FAE-like domain-containing protein</fullName>
    </recommendedName>
</protein>
<accession>D2Q3B6</accession>
<evidence type="ECO:0000313" key="4">
    <source>
        <dbReference type="Proteomes" id="UP000007967"/>
    </source>
</evidence>
<dbReference type="EMBL" id="CP001736">
    <property type="protein sequence ID" value="ADB34039.1"/>
    <property type="molecule type" value="Genomic_DNA"/>
</dbReference>
<dbReference type="STRING" id="479435.Kfla_5023"/>
<dbReference type="RefSeq" id="WP_012922593.1">
    <property type="nucleotide sequence ID" value="NC_013729.1"/>
</dbReference>
<organism evidence="3 4">
    <name type="scientific">Kribbella flavida (strain DSM 17836 / JCM 10339 / NBRC 14399)</name>
    <dbReference type="NCBI Taxonomy" id="479435"/>
    <lineage>
        <taxon>Bacteria</taxon>
        <taxon>Bacillati</taxon>
        <taxon>Actinomycetota</taxon>
        <taxon>Actinomycetes</taxon>
        <taxon>Propionibacteriales</taxon>
        <taxon>Kribbellaceae</taxon>
        <taxon>Kribbella</taxon>
    </lineage>
</organism>
<dbReference type="ESTHER" id="krifd-d2q3b6">
    <property type="family name" value="Est9X"/>
</dbReference>
<dbReference type="Proteomes" id="UP000007967">
    <property type="component" value="Chromosome"/>
</dbReference>
<feature type="domain" description="BD-FAE-like" evidence="2">
    <location>
        <begin position="45"/>
        <end position="235"/>
    </location>
</feature>
<dbReference type="AlphaFoldDB" id="D2Q3B6"/>
<dbReference type="InterPro" id="IPR050300">
    <property type="entry name" value="GDXG_lipolytic_enzyme"/>
</dbReference>